<evidence type="ECO:0000256" key="3">
    <source>
        <dbReference type="ARBA" id="ARBA00004672"/>
    </source>
</evidence>
<dbReference type="GO" id="GO:0009113">
    <property type="term" value="P:purine nucleobase biosynthetic process"/>
    <property type="evidence" value="ECO:0007669"/>
    <property type="project" value="InterPro"/>
</dbReference>
<keyword evidence="6 12" id="KW-0436">Ligase</keyword>
<keyword evidence="9 12" id="KW-0067">ATP-binding</keyword>
<dbReference type="CDD" id="cd01414">
    <property type="entry name" value="SAICAR_synt_Sc"/>
    <property type="match status" value="1"/>
</dbReference>
<keyword evidence="7 12" id="KW-0547">Nucleotide-binding</keyword>
<dbReference type="GO" id="GO:0046872">
    <property type="term" value="F:metal ion binding"/>
    <property type="evidence" value="ECO:0007669"/>
    <property type="project" value="InterPro"/>
</dbReference>
<evidence type="ECO:0000256" key="2">
    <source>
        <dbReference type="ARBA" id="ARBA00001946"/>
    </source>
</evidence>
<dbReference type="UniPathway" id="UPA00074">
    <property type="reaction ID" value="UER00125"/>
</dbReference>
<dbReference type="SMART" id="SM01210">
    <property type="entry name" value="GARS_C"/>
    <property type="match status" value="1"/>
</dbReference>
<dbReference type="NCBIfam" id="TIGR00877">
    <property type="entry name" value="purD"/>
    <property type="match status" value="1"/>
</dbReference>
<dbReference type="SUPFAM" id="SSF56059">
    <property type="entry name" value="Glutathione synthetase ATP-binding domain-like"/>
    <property type="match status" value="1"/>
</dbReference>
<reference evidence="15 16" key="1">
    <citation type="submission" date="2017-09" db="EMBL/GenBank/DDBJ databases">
        <title>Bacterial strain isolated from the female urinary microbiota.</title>
        <authorList>
            <person name="Thomas-White K."/>
            <person name="Kumar N."/>
            <person name="Forster S."/>
            <person name="Putonti C."/>
            <person name="Lawley T."/>
            <person name="Wolfe A.J."/>
        </authorList>
    </citation>
    <scope>NUCLEOTIDE SEQUENCE [LARGE SCALE GENOMIC DNA]</scope>
    <source>
        <strain evidence="15 16">UMB1301</strain>
    </source>
</reference>
<dbReference type="Pfam" id="PF01071">
    <property type="entry name" value="GARS_A"/>
    <property type="match status" value="1"/>
</dbReference>
<name>A0A2N6VLM0_9MICO</name>
<dbReference type="InterPro" id="IPR011054">
    <property type="entry name" value="Rudment_hybrid_motif"/>
</dbReference>
<evidence type="ECO:0000256" key="12">
    <source>
        <dbReference type="HAMAP-Rule" id="MF_00137"/>
    </source>
</evidence>
<comment type="catalytic activity">
    <reaction evidence="13">
        <text>5-phospho-beta-D-ribosylamine + glycine + ATP = N(1)-(5-phospho-beta-D-ribosyl)glycinamide + ADP + phosphate + H(+)</text>
        <dbReference type="Rhea" id="RHEA:17453"/>
        <dbReference type="ChEBI" id="CHEBI:15378"/>
        <dbReference type="ChEBI" id="CHEBI:30616"/>
        <dbReference type="ChEBI" id="CHEBI:43474"/>
        <dbReference type="ChEBI" id="CHEBI:57305"/>
        <dbReference type="ChEBI" id="CHEBI:58681"/>
        <dbReference type="ChEBI" id="CHEBI:143788"/>
        <dbReference type="ChEBI" id="CHEBI:456216"/>
        <dbReference type="EC" id="6.3.4.13"/>
    </reaction>
</comment>
<comment type="cofactor">
    <cofactor evidence="1">
        <name>Mn(2+)</name>
        <dbReference type="ChEBI" id="CHEBI:29035"/>
    </cofactor>
</comment>
<evidence type="ECO:0000256" key="13">
    <source>
        <dbReference type="HAMAP-Rule" id="MF_00138"/>
    </source>
</evidence>
<dbReference type="InterPro" id="IPR013815">
    <property type="entry name" value="ATP_grasp_subdomain_1"/>
</dbReference>
<dbReference type="PROSITE" id="PS00184">
    <property type="entry name" value="GARS"/>
    <property type="match status" value="1"/>
</dbReference>
<dbReference type="Gene3D" id="3.30.1490.20">
    <property type="entry name" value="ATP-grasp fold, A domain"/>
    <property type="match status" value="1"/>
</dbReference>
<evidence type="ECO:0000313" key="16">
    <source>
        <dbReference type="Proteomes" id="UP000235598"/>
    </source>
</evidence>
<comment type="similarity">
    <text evidence="10 13">Belongs to the GARS family.</text>
</comment>
<dbReference type="PROSITE" id="PS50975">
    <property type="entry name" value="ATP_GRASP"/>
    <property type="match status" value="1"/>
</dbReference>
<dbReference type="GO" id="GO:0005524">
    <property type="term" value="F:ATP binding"/>
    <property type="evidence" value="ECO:0007669"/>
    <property type="project" value="UniProtKB-UniRule"/>
</dbReference>
<dbReference type="InterPro" id="IPR018236">
    <property type="entry name" value="SAICAR_synthetase_CS"/>
</dbReference>
<evidence type="ECO:0000256" key="4">
    <source>
        <dbReference type="ARBA" id="ARBA00005174"/>
    </source>
</evidence>
<dbReference type="Proteomes" id="UP000235598">
    <property type="component" value="Unassembled WGS sequence"/>
</dbReference>
<dbReference type="InterPro" id="IPR037123">
    <property type="entry name" value="PRibGlycinamide_synth_C_sf"/>
</dbReference>
<dbReference type="InterPro" id="IPR028923">
    <property type="entry name" value="SAICAR_synt/ADE2_N"/>
</dbReference>
<evidence type="ECO:0000256" key="6">
    <source>
        <dbReference type="ARBA" id="ARBA00022598"/>
    </source>
</evidence>
<dbReference type="Gene3D" id="3.30.470.20">
    <property type="entry name" value="ATP-grasp fold, B domain"/>
    <property type="match status" value="2"/>
</dbReference>
<dbReference type="InterPro" id="IPR020562">
    <property type="entry name" value="PRibGlycinamide_synth_N"/>
</dbReference>
<evidence type="ECO:0000256" key="1">
    <source>
        <dbReference type="ARBA" id="ARBA00001936"/>
    </source>
</evidence>
<comment type="similarity">
    <text evidence="5 12">Belongs to the SAICAR synthetase family.</text>
</comment>
<proteinExistence type="inferred from homology"/>
<dbReference type="GO" id="GO:0006189">
    <property type="term" value="P:'de novo' IMP biosynthetic process"/>
    <property type="evidence" value="ECO:0007669"/>
    <property type="project" value="UniProtKB-UniRule"/>
</dbReference>
<dbReference type="PROSITE" id="PS01058">
    <property type="entry name" value="SAICAR_SYNTHETASE_2"/>
    <property type="match status" value="1"/>
</dbReference>
<evidence type="ECO:0000256" key="8">
    <source>
        <dbReference type="ARBA" id="ARBA00022755"/>
    </source>
</evidence>
<dbReference type="SUPFAM" id="SSF51246">
    <property type="entry name" value="Rudiment single hybrid motif"/>
    <property type="match status" value="1"/>
</dbReference>
<dbReference type="GO" id="GO:0004637">
    <property type="term" value="F:phosphoribosylamine-glycine ligase activity"/>
    <property type="evidence" value="ECO:0007669"/>
    <property type="project" value="UniProtKB-UniRule"/>
</dbReference>
<dbReference type="PANTHER" id="PTHR43472:SF1">
    <property type="entry name" value="PHOSPHORIBOSYLAMINE--GLYCINE LIGASE, CHLOROPLASTIC"/>
    <property type="match status" value="1"/>
</dbReference>
<dbReference type="NCBIfam" id="TIGR00081">
    <property type="entry name" value="purC"/>
    <property type="match status" value="1"/>
</dbReference>
<evidence type="ECO:0000256" key="11">
    <source>
        <dbReference type="ARBA" id="ARBA00048475"/>
    </source>
</evidence>
<accession>A0A2N6VLM0</accession>
<organism evidence="15 16">
    <name type="scientific">Brevibacterium paucivorans</name>
    <dbReference type="NCBI Taxonomy" id="170994"/>
    <lineage>
        <taxon>Bacteria</taxon>
        <taxon>Bacillati</taxon>
        <taxon>Actinomycetota</taxon>
        <taxon>Actinomycetes</taxon>
        <taxon>Micrococcales</taxon>
        <taxon>Brevibacteriaceae</taxon>
        <taxon>Brevibacterium</taxon>
    </lineage>
</organism>
<dbReference type="EMBL" id="PNHK01000003">
    <property type="protein sequence ID" value="PMD05014.1"/>
    <property type="molecule type" value="Genomic_DNA"/>
</dbReference>
<dbReference type="NCBIfam" id="NF010568">
    <property type="entry name" value="PRK13961.1"/>
    <property type="match status" value="1"/>
</dbReference>
<dbReference type="GO" id="GO:0004639">
    <property type="term" value="F:phosphoribosylaminoimidazolesuccinocarboxamide synthase activity"/>
    <property type="evidence" value="ECO:0007669"/>
    <property type="project" value="UniProtKB-UniRule"/>
</dbReference>
<dbReference type="SUPFAM" id="SSF52440">
    <property type="entry name" value="PreATP-grasp domain"/>
    <property type="match status" value="1"/>
</dbReference>
<dbReference type="InterPro" id="IPR001636">
    <property type="entry name" value="SAICAR_synth"/>
</dbReference>
<dbReference type="Pfam" id="PF01259">
    <property type="entry name" value="SAICAR_synt"/>
    <property type="match status" value="1"/>
</dbReference>
<dbReference type="EC" id="6.3.4.13" evidence="13"/>
<dbReference type="HAMAP" id="MF_00138">
    <property type="entry name" value="GARS"/>
    <property type="match status" value="1"/>
</dbReference>
<dbReference type="Gene3D" id="3.30.200.20">
    <property type="entry name" value="Phosphorylase Kinase, domain 1"/>
    <property type="match status" value="1"/>
</dbReference>
<keyword evidence="8 12" id="KW-0658">Purine biosynthesis</keyword>
<dbReference type="InterPro" id="IPR011761">
    <property type="entry name" value="ATP-grasp"/>
</dbReference>
<dbReference type="Gene3D" id="3.90.600.10">
    <property type="entry name" value="Phosphoribosylglycinamide synthetase, C-terminal domain"/>
    <property type="match status" value="1"/>
</dbReference>
<dbReference type="EC" id="6.3.2.6" evidence="12"/>
<dbReference type="InterPro" id="IPR020561">
    <property type="entry name" value="PRibGlycinamid_synth_ATP-grasp"/>
</dbReference>
<sequence length="751" mass="79338">MKVLVIGSGAREHALVAALSRDPMVHTVIAAPGNPGIDVMCETRPVDATDPQAVTTLAQECDASLVVIGPEAPLVAGVSDALREAGIAVFGPSQAAAALEGSKAFAKEVMDAAKVPTAASVAATSAQEAREALARFGAPHVVKADGLAAGKGVVVTRDFDEALNHAVACLEESDRVVIEGFLDGPEVSLFVVCDGTTAVPLTPAQDFKRALDGDQGPNTGGMGAYSPLPWAPDHLVDEIVEQVAQPVVDEMARRGTPFVGLLYCGLALTKNGVEVVEFNVRFGDPETQSVLSRLETPLGALLLAAAQGRLSEYSHLEWSGDASVTLVLAAEGYPASPRKGDPIAGLEEAGAVDGVMVLHAGTAVNEQGEVVTNGGRVLSVVANAPSLQEARELAYRAGDLITWEGKSYRNDIASAAVQGAIRVPVVAGSSEVESVAENTAEGARAPRSTVAWWASQAPQVPGWTHVYSGKVRDLYIPVEAKDMDDADRLLMVASDRISAYDHVIPTPIPDKGKVLTGLTAWWFDQVSDLVGNHVLTVDVPAEVAGRGMIVKPLRMFPVECVARGHLTGSGLKDYQKTGAVCGNELPEGLGEASKLEPAIFTPATKAELGDHDENITFDQTVELLGDSDAEALKSLTLALFERARSIAAERGIVLADTKFEFGRDFTGQIVLGDEVLTPDSSRFWDAEGFVEGQSQPSFDKQFVRDWLTSEESGWDKDSGVAPPQLPTQVVEATRARYIEAFERLTGRKFPG</sequence>
<dbReference type="Pfam" id="PF02843">
    <property type="entry name" value="GARS_C"/>
    <property type="match status" value="1"/>
</dbReference>
<dbReference type="SUPFAM" id="SSF56104">
    <property type="entry name" value="SAICAR synthase-like"/>
    <property type="match status" value="1"/>
</dbReference>
<dbReference type="InterPro" id="IPR000115">
    <property type="entry name" value="PRibGlycinamide_synth"/>
</dbReference>
<evidence type="ECO:0000313" key="15">
    <source>
        <dbReference type="EMBL" id="PMD05014.1"/>
    </source>
</evidence>
<dbReference type="SMART" id="SM01209">
    <property type="entry name" value="GARS_A"/>
    <property type="match status" value="1"/>
</dbReference>
<evidence type="ECO:0000259" key="14">
    <source>
        <dbReference type="PROSITE" id="PS50975"/>
    </source>
</evidence>
<evidence type="ECO:0000256" key="10">
    <source>
        <dbReference type="ARBA" id="ARBA00038345"/>
    </source>
</evidence>
<gene>
    <name evidence="12" type="primary">purC</name>
    <name evidence="13" type="synonym">purD</name>
    <name evidence="15" type="ORF">CJ199_07915</name>
</gene>
<dbReference type="OrthoDB" id="9807240at2"/>
<protein>
    <recommendedName>
        <fullName evidence="12 13">Multifunctional fusion protein</fullName>
    </recommendedName>
    <domain>
        <recommendedName>
            <fullName evidence="13">Phosphoribosylamine--glycine ligase</fullName>
            <ecNumber evidence="13">6.3.4.13</ecNumber>
        </recommendedName>
        <alternativeName>
            <fullName evidence="13">GARS</fullName>
        </alternativeName>
        <alternativeName>
            <fullName evidence="13">Glycinamide ribonucleotide synthetase</fullName>
        </alternativeName>
        <alternativeName>
            <fullName evidence="13">Phosphoribosylglycinamide synthetase</fullName>
        </alternativeName>
    </domain>
    <domain>
        <recommendedName>
            <fullName evidence="12">Phosphoribosylaminoimidazole-succinocarboxamide synthase</fullName>
            <ecNumber evidence="12">6.3.2.6</ecNumber>
        </recommendedName>
        <alternativeName>
            <fullName evidence="12">SAICAR synthetase</fullName>
        </alternativeName>
    </domain>
</protein>
<comment type="pathway">
    <text evidence="3 12">Purine metabolism; IMP biosynthesis via de novo pathway; 5-amino-1-(5-phospho-D-ribosyl)imidazole-4-carboxamide from 5-amino-1-(5-phospho-D-ribosyl)imidazole-4-carboxylate: step 1/2.</text>
</comment>
<dbReference type="FunFam" id="3.90.600.10:FF:000001">
    <property type="entry name" value="Trifunctional purine biosynthetic protein adenosine-3"/>
    <property type="match status" value="1"/>
</dbReference>
<dbReference type="Gene3D" id="3.40.50.20">
    <property type="match status" value="1"/>
</dbReference>
<dbReference type="PROSITE" id="PS01057">
    <property type="entry name" value="SAICAR_SYNTHETASE_1"/>
    <property type="match status" value="1"/>
</dbReference>
<evidence type="ECO:0000256" key="7">
    <source>
        <dbReference type="ARBA" id="ARBA00022741"/>
    </source>
</evidence>
<evidence type="ECO:0000256" key="5">
    <source>
        <dbReference type="ARBA" id="ARBA00010190"/>
    </source>
</evidence>
<dbReference type="Pfam" id="PF02844">
    <property type="entry name" value="GARS_N"/>
    <property type="match status" value="1"/>
</dbReference>
<comment type="catalytic activity">
    <reaction evidence="11 12">
        <text>5-amino-1-(5-phospho-D-ribosyl)imidazole-4-carboxylate + L-aspartate + ATP = (2S)-2-[5-amino-1-(5-phospho-beta-D-ribosyl)imidazole-4-carboxamido]succinate + ADP + phosphate + 2 H(+)</text>
        <dbReference type="Rhea" id="RHEA:22628"/>
        <dbReference type="ChEBI" id="CHEBI:15378"/>
        <dbReference type="ChEBI" id="CHEBI:29991"/>
        <dbReference type="ChEBI" id="CHEBI:30616"/>
        <dbReference type="ChEBI" id="CHEBI:43474"/>
        <dbReference type="ChEBI" id="CHEBI:58443"/>
        <dbReference type="ChEBI" id="CHEBI:77657"/>
        <dbReference type="ChEBI" id="CHEBI:456216"/>
        <dbReference type="EC" id="6.3.2.6"/>
    </reaction>
</comment>
<dbReference type="FunFam" id="3.30.470.20:FF:000015">
    <property type="entry name" value="Phosphoribosylaminoimidazole-succinocarboxamide synthase"/>
    <property type="match status" value="1"/>
</dbReference>
<comment type="cofactor">
    <cofactor evidence="2">
        <name>Mg(2+)</name>
        <dbReference type="ChEBI" id="CHEBI:18420"/>
    </cofactor>
</comment>
<dbReference type="InterPro" id="IPR016185">
    <property type="entry name" value="PreATP-grasp_dom_sf"/>
</dbReference>
<dbReference type="InterPro" id="IPR020559">
    <property type="entry name" value="PRibGlycinamide_synth_CS"/>
</dbReference>
<dbReference type="InterPro" id="IPR020560">
    <property type="entry name" value="PRibGlycinamide_synth_C-dom"/>
</dbReference>
<dbReference type="PANTHER" id="PTHR43472">
    <property type="entry name" value="PHOSPHORIBOSYLAMINE--GLYCINE LIGASE"/>
    <property type="match status" value="1"/>
</dbReference>
<dbReference type="AlphaFoldDB" id="A0A2N6VLM0"/>
<dbReference type="HAMAP" id="MF_00137">
    <property type="entry name" value="SAICAR_synth"/>
    <property type="match status" value="1"/>
</dbReference>
<comment type="caution">
    <text evidence="15">The sequence shown here is derived from an EMBL/GenBank/DDBJ whole genome shotgun (WGS) entry which is preliminary data.</text>
</comment>
<evidence type="ECO:0000256" key="9">
    <source>
        <dbReference type="ARBA" id="ARBA00022840"/>
    </source>
</evidence>
<comment type="pathway">
    <text evidence="4 13">Purine metabolism; IMP biosynthesis via de novo pathway; N(1)-(5-phospho-D-ribosyl)glycinamide from 5-phospho-alpha-D-ribose 1-diphosphate: step 2/2.</text>
</comment>
<feature type="domain" description="ATP-grasp" evidence="14">
    <location>
        <begin position="107"/>
        <end position="307"/>
    </location>
</feature>